<protein>
    <submittedName>
        <fullName evidence="1">Uncharacterized protein</fullName>
    </submittedName>
</protein>
<gene>
    <name evidence="1" type="ORF">TCM_028518</name>
</gene>
<reference evidence="1 2" key="1">
    <citation type="journal article" date="2013" name="Genome Biol.">
        <title>The genome sequence of the most widely cultivated cacao type and its use to identify candidate genes regulating pod color.</title>
        <authorList>
            <person name="Motamayor J.C."/>
            <person name="Mockaitis K."/>
            <person name="Schmutz J."/>
            <person name="Haiminen N."/>
            <person name="Iii D.L."/>
            <person name="Cornejo O."/>
            <person name="Findley S.D."/>
            <person name="Zheng P."/>
            <person name="Utro F."/>
            <person name="Royaert S."/>
            <person name="Saski C."/>
            <person name="Jenkins J."/>
            <person name="Podicheti R."/>
            <person name="Zhao M."/>
            <person name="Scheffler B.E."/>
            <person name="Stack J.C."/>
            <person name="Feltus F.A."/>
            <person name="Mustiga G.M."/>
            <person name="Amores F."/>
            <person name="Phillips W."/>
            <person name="Marelli J.P."/>
            <person name="May G.D."/>
            <person name="Shapiro H."/>
            <person name="Ma J."/>
            <person name="Bustamante C.D."/>
            <person name="Schnell R.J."/>
            <person name="Main D."/>
            <person name="Gilbert D."/>
            <person name="Parida L."/>
            <person name="Kuhn D.N."/>
        </authorList>
    </citation>
    <scope>NUCLEOTIDE SEQUENCE [LARGE SCALE GENOMIC DNA]</scope>
    <source>
        <strain evidence="2">cv. Matina 1-6</strain>
    </source>
</reference>
<dbReference type="HOGENOM" id="CLU_2676089_0_0_1"/>
<dbReference type="AlphaFoldDB" id="A0A061GHV5"/>
<dbReference type="EMBL" id="CM001884">
    <property type="protein sequence ID" value="EOY26629.1"/>
    <property type="molecule type" value="Genomic_DNA"/>
</dbReference>
<dbReference type="Gramene" id="EOY26629">
    <property type="protein sequence ID" value="EOY26629"/>
    <property type="gene ID" value="TCM_028518"/>
</dbReference>
<proteinExistence type="predicted"/>
<organism evidence="1 2">
    <name type="scientific">Theobroma cacao</name>
    <name type="common">Cacao</name>
    <name type="synonym">Cocoa</name>
    <dbReference type="NCBI Taxonomy" id="3641"/>
    <lineage>
        <taxon>Eukaryota</taxon>
        <taxon>Viridiplantae</taxon>
        <taxon>Streptophyta</taxon>
        <taxon>Embryophyta</taxon>
        <taxon>Tracheophyta</taxon>
        <taxon>Spermatophyta</taxon>
        <taxon>Magnoliopsida</taxon>
        <taxon>eudicotyledons</taxon>
        <taxon>Gunneridae</taxon>
        <taxon>Pentapetalae</taxon>
        <taxon>rosids</taxon>
        <taxon>malvids</taxon>
        <taxon>Malvales</taxon>
        <taxon>Malvaceae</taxon>
        <taxon>Byttnerioideae</taxon>
        <taxon>Theobroma</taxon>
    </lineage>
</organism>
<accession>A0A061GHV5</accession>
<evidence type="ECO:0000313" key="2">
    <source>
        <dbReference type="Proteomes" id="UP000026915"/>
    </source>
</evidence>
<dbReference type="Proteomes" id="UP000026915">
    <property type="component" value="Chromosome 6"/>
</dbReference>
<keyword evidence="2" id="KW-1185">Reference proteome</keyword>
<evidence type="ECO:0000313" key="1">
    <source>
        <dbReference type="EMBL" id="EOY26629.1"/>
    </source>
</evidence>
<sequence>MSQMCHDSCGANYQSRQQITKIPLVGKNSYFCSKNSHYFSRLIIHHFLTNSPRIKIKLILTQYMVNSAINGCGRK</sequence>
<name>A0A061GHV5_THECC</name>
<dbReference type="InParanoid" id="A0A061GHV5"/>